<dbReference type="Pfam" id="PF09043">
    <property type="entry name" value="Lys-AminoMut_A"/>
    <property type="match status" value="1"/>
</dbReference>
<dbReference type="Proteomes" id="UP000199501">
    <property type="component" value="Unassembled WGS sequence"/>
</dbReference>
<keyword evidence="3" id="KW-1185">Reference proteome</keyword>
<evidence type="ECO:0000313" key="3">
    <source>
        <dbReference type="Proteomes" id="UP000199501"/>
    </source>
</evidence>
<feature type="domain" description="D-Lysine 5,6-aminomutase alpha subunit" evidence="1">
    <location>
        <begin position="4"/>
        <end position="517"/>
    </location>
</feature>
<dbReference type="Gene3D" id="3.20.20.440">
    <property type="entry name" value="D-Lysine 5,6-aminomutase alpha subunit"/>
    <property type="match status" value="1"/>
</dbReference>
<dbReference type="RefSeq" id="WP_091446921.1">
    <property type="nucleotide sequence ID" value="NZ_FMZZ01000001.1"/>
</dbReference>
<dbReference type="EMBL" id="FMZZ01000001">
    <property type="protein sequence ID" value="SDC09897.1"/>
    <property type="molecule type" value="Genomic_DNA"/>
</dbReference>
<protein>
    <submittedName>
        <fullName evidence="2">Beta-lysine 5,6-aminomutase alpha subunit /D-lysine 5,6-aminomutase alpha subunit</fullName>
    </submittedName>
</protein>
<dbReference type="InterPro" id="IPR015130">
    <property type="entry name" value="Lys-AminoMut_A"/>
</dbReference>
<organism evidence="2 3">
    <name type="scientific">Actinokineospora iranica</name>
    <dbReference type="NCBI Taxonomy" id="1271860"/>
    <lineage>
        <taxon>Bacteria</taxon>
        <taxon>Bacillati</taxon>
        <taxon>Actinomycetota</taxon>
        <taxon>Actinomycetes</taxon>
        <taxon>Pseudonocardiales</taxon>
        <taxon>Pseudonocardiaceae</taxon>
        <taxon>Actinokineospora</taxon>
    </lineage>
</organism>
<dbReference type="OrthoDB" id="9759220at2"/>
<dbReference type="InterPro" id="IPR016176">
    <property type="entry name" value="Cbl-dep_enz_cat"/>
</dbReference>
<reference evidence="3" key="1">
    <citation type="submission" date="2016-10" db="EMBL/GenBank/DDBJ databases">
        <authorList>
            <person name="Varghese N."/>
            <person name="Submissions S."/>
        </authorList>
    </citation>
    <scope>NUCLEOTIDE SEQUENCE [LARGE SCALE GENOMIC DNA]</scope>
    <source>
        <strain evidence="3">IBRC-M 10403</strain>
    </source>
</reference>
<dbReference type="GO" id="GO:0003824">
    <property type="term" value="F:catalytic activity"/>
    <property type="evidence" value="ECO:0007669"/>
    <property type="project" value="InterPro"/>
</dbReference>
<evidence type="ECO:0000259" key="1">
    <source>
        <dbReference type="Pfam" id="PF09043"/>
    </source>
</evidence>
<sequence>MALLDLDPRAVATARRLAERAAAPVIDLARRHTTVSLERATLRLAGITGADHTHRAGDVPWVNRVVDTVRAHCGLDHGAALPVFHALAEHGLGTLTDLAEATAAGQVQYRVPTGADAARAEGSARAAIARGLRAVDRNRADRDRLVADLGDPPRRPWLYLIVATGDIDEDVVQAANAARAGADVIAVIRSTGQSLLDYVPEGATHHGFAGTYATEENFRIMRAAMDEVSREVGRYIRVTNYASGLCMSEIAVLAGLRRLDMMLNDSMYGILFRDINPVRTFVDQRFSRQIHARAGIIINTGEDNYLTTDDAVDAAHTVTVSQLLNERFAHEAGLGDHLLGLGHAFEIDPALPDSFRLELAHALLARELFPDAPLKWMPPTKHMTGDVFNGYLLNGFFNLAGALTGQSILLVGMMTEAVATPFLSDRDLALRNVRHVLDAAGGLAEDFRPAPGGLIVKRAHQVLGEAVDLLARIADDGLLNAIAEGTFGLMKRPADQGRGADGVIAKAEGYRNPATDLLDTGGDQ</sequence>
<dbReference type="STRING" id="1271860.SAMN05216174_10197"/>
<dbReference type="InterPro" id="IPR037086">
    <property type="entry name" value="Lys-AminoMut_asu_sf"/>
</dbReference>
<evidence type="ECO:0000313" key="2">
    <source>
        <dbReference type="EMBL" id="SDC09897.1"/>
    </source>
</evidence>
<dbReference type="GO" id="GO:0031419">
    <property type="term" value="F:cobalamin binding"/>
    <property type="evidence" value="ECO:0007669"/>
    <property type="project" value="InterPro"/>
</dbReference>
<proteinExistence type="predicted"/>
<dbReference type="AlphaFoldDB" id="A0A1G6ITR3"/>
<name>A0A1G6ITR3_9PSEU</name>
<accession>A0A1G6ITR3</accession>
<gene>
    <name evidence="2" type="ORF">SAMN05216174_10197</name>
</gene>
<dbReference type="SUPFAM" id="SSF51703">
    <property type="entry name" value="Cobalamin (vitamin B12)-dependent enzymes"/>
    <property type="match status" value="1"/>
</dbReference>